<feature type="compositionally biased region" description="Basic and acidic residues" evidence="1">
    <location>
        <begin position="1"/>
        <end position="13"/>
    </location>
</feature>
<dbReference type="OrthoDB" id="5988294at2759"/>
<keyword evidence="3" id="KW-1185">Reference proteome</keyword>
<organism evidence="2 3">
    <name type="scientific">Desmophyllum pertusum</name>
    <dbReference type="NCBI Taxonomy" id="174260"/>
    <lineage>
        <taxon>Eukaryota</taxon>
        <taxon>Metazoa</taxon>
        <taxon>Cnidaria</taxon>
        <taxon>Anthozoa</taxon>
        <taxon>Hexacorallia</taxon>
        <taxon>Scleractinia</taxon>
        <taxon>Caryophylliina</taxon>
        <taxon>Caryophylliidae</taxon>
        <taxon>Desmophyllum</taxon>
    </lineage>
</organism>
<evidence type="ECO:0000256" key="1">
    <source>
        <dbReference type="SAM" id="MobiDB-lite"/>
    </source>
</evidence>
<proteinExistence type="predicted"/>
<feature type="non-terminal residue" evidence="2">
    <location>
        <position position="1"/>
    </location>
</feature>
<gene>
    <name evidence="2" type="ORF">OS493_038484</name>
</gene>
<reference evidence="2" key="1">
    <citation type="submission" date="2023-01" db="EMBL/GenBank/DDBJ databases">
        <title>Genome assembly of the deep-sea coral Lophelia pertusa.</title>
        <authorList>
            <person name="Herrera S."/>
            <person name="Cordes E."/>
        </authorList>
    </citation>
    <scope>NUCLEOTIDE SEQUENCE</scope>
    <source>
        <strain evidence="2">USNM1676648</strain>
        <tissue evidence="2">Polyp</tissue>
    </source>
</reference>
<evidence type="ECO:0000313" key="3">
    <source>
        <dbReference type="Proteomes" id="UP001163046"/>
    </source>
</evidence>
<accession>A0A9W9YU48</accession>
<dbReference type="Proteomes" id="UP001163046">
    <property type="component" value="Unassembled WGS sequence"/>
</dbReference>
<sequence length="222" mass="25259">CDKGEKRERDRQRLGTSADCPITISSPETSPPKKKKGNVFGGTADSHSKRCLFDADDEPHEVYQDQEKHDRLQDCNAFSTDDTENTYRRYAGECYGGDSRTPVFKWTADPIASEEAVLALLRPHDESLVATAAPMNVAHNCVFMVDLDRLPHHEDVKCDNLGSWRNNGIKTRIYEINEDGYPELIDDEEVLAETETYTLRRVYYKNKTADDLKKYTMSLKGT</sequence>
<dbReference type="EMBL" id="MU826925">
    <property type="protein sequence ID" value="KAJ7369502.1"/>
    <property type="molecule type" value="Genomic_DNA"/>
</dbReference>
<protein>
    <submittedName>
        <fullName evidence="2">Uncharacterized protein</fullName>
    </submittedName>
</protein>
<dbReference type="AlphaFoldDB" id="A0A9W9YU48"/>
<evidence type="ECO:0000313" key="2">
    <source>
        <dbReference type="EMBL" id="KAJ7369502.1"/>
    </source>
</evidence>
<name>A0A9W9YU48_9CNID</name>
<feature type="region of interest" description="Disordered" evidence="1">
    <location>
        <begin position="1"/>
        <end position="44"/>
    </location>
</feature>
<comment type="caution">
    <text evidence="2">The sequence shown here is derived from an EMBL/GenBank/DDBJ whole genome shotgun (WGS) entry which is preliminary data.</text>
</comment>